<keyword evidence="2" id="KW-1185">Reference proteome</keyword>
<comment type="caution">
    <text evidence="1">The sequence shown here is derived from an EMBL/GenBank/DDBJ whole genome shotgun (WGS) entry which is preliminary data.</text>
</comment>
<proteinExistence type="predicted"/>
<name>A0ACC2W3C7_9TREE</name>
<gene>
    <name evidence="1" type="ORF">QFC20_004295</name>
</gene>
<evidence type="ECO:0000313" key="1">
    <source>
        <dbReference type="EMBL" id="KAJ9105615.1"/>
    </source>
</evidence>
<dbReference type="Proteomes" id="UP001230649">
    <property type="component" value="Unassembled WGS sequence"/>
</dbReference>
<reference evidence="1" key="1">
    <citation type="submission" date="2023-04" db="EMBL/GenBank/DDBJ databases">
        <title>Draft Genome sequencing of Naganishia species isolated from polar environments using Oxford Nanopore Technology.</title>
        <authorList>
            <person name="Leo P."/>
            <person name="Venkateswaran K."/>
        </authorList>
    </citation>
    <scope>NUCLEOTIDE SEQUENCE</scope>
    <source>
        <strain evidence="1">MNA-CCFEE 5262</strain>
    </source>
</reference>
<sequence>MHFAQIISVLAVLSTTIAAPSPKRNHIQVQARATVEARQPFNPYHSAHRFAATAANKKRASNHGRDAAPVEKRRAKKRGKTCGVKSAAAKVVVPTSVSSTVATPSVSATDYYVPSATESAWADTSSVVSSSVDYASASATLNVQNAAVHTSSSVVPTTTPASSTAWSSSAAASSSAAPATTSADSSDGDWKTGGHATWYQQNGNAGACGEYNSDDAPIIAINGVSSSSYWADYSQKSPYCGRWVDIVNTDNGKTVSAKIADVCPTCPGNGESIDLSIGAFQALGTLDQGMLNIKWRFQ</sequence>
<dbReference type="EMBL" id="JASBWS010000048">
    <property type="protein sequence ID" value="KAJ9105615.1"/>
    <property type="molecule type" value="Genomic_DNA"/>
</dbReference>
<organism evidence="1 2">
    <name type="scientific">Naganishia adeliensis</name>
    <dbReference type="NCBI Taxonomy" id="92952"/>
    <lineage>
        <taxon>Eukaryota</taxon>
        <taxon>Fungi</taxon>
        <taxon>Dikarya</taxon>
        <taxon>Basidiomycota</taxon>
        <taxon>Agaricomycotina</taxon>
        <taxon>Tremellomycetes</taxon>
        <taxon>Filobasidiales</taxon>
        <taxon>Filobasidiaceae</taxon>
        <taxon>Naganishia</taxon>
    </lineage>
</organism>
<protein>
    <submittedName>
        <fullName evidence="1">Uncharacterized protein</fullName>
    </submittedName>
</protein>
<accession>A0ACC2W3C7</accession>
<evidence type="ECO:0000313" key="2">
    <source>
        <dbReference type="Proteomes" id="UP001230649"/>
    </source>
</evidence>